<dbReference type="EMBL" id="CP031769">
    <property type="protein sequence ID" value="AXR07772.1"/>
    <property type="molecule type" value="Genomic_DNA"/>
</dbReference>
<dbReference type="GO" id="GO:0016787">
    <property type="term" value="F:hydrolase activity"/>
    <property type="evidence" value="ECO:0007669"/>
    <property type="project" value="UniProtKB-KW"/>
</dbReference>
<dbReference type="SUPFAM" id="SSF56281">
    <property type="entry name" value="Metallo-hydrolase/oxidoreductase"/>
    <property type="match status" value="1"/>
</dbReference>
<dbReference type="InterPro" id="IPR036866">
    <property type="entry name" value="RibonucZ/Hydroxyglut_hydro"/>
</dbReference>
<organism evidence="2 3">
    <name type="scientific">Salinimonas sediminis</name>
    <dbReference type="NCBI Taxonomy" id="2303538"/>
    <lineage>
        <taxon>Bacteria</taxon>
        <taxon>Pseudomonadati</taxon>
        <taxon>Pseudomonadota</taxon>
        <taxon>Gammaproteobacteria</taxon>
        <taxon>Alteromonadales</taxon>
        <taxon>Alteromonadaceae</taxon>
        <taxon>Alteromonas/Salinimonas group</taxon>
        <taxon>Salinimonas</taxon>
    </lineage>
</organism>
<accession>A0A346NQG5</accession>
<evidence type="ECO:0000259" key="1">
    <source>
        <dbReference type="Pfam" id="PF12706"/>
    </source>
</evidence>
<proteinExistence type="predicted"/>
<dbReference type="PANTHER" id="PTHR15032:SF4">
    <property type="entry name" value="N-ACYL-PHOSPHATIDYLETHANOLAMINE-HYDROLYZING PHOSPHOLIPASE D"/>
    <property type="match status" value="1"/>
</dbReference>
<dbReference type="Proteomes" id="UP000262073">
    <property type="component" value="Chromosome"/>
</dbReference>
<dbReference type="GO" id="GO:0005737">
    <property type="term" value="C:cytoplasm"/>
    <property type="evidence" value="ECO:0007669"/>
    <property type="project" value="TreeGrafter"/>
</dbReference>
<protein>
    <submittedName>
        <fullName evidence="2">Hydrolase</fullName>
    </submittedName>
</protein>
<dbReference type="OrthoDB" id="9805728at2"/>
<dbReference type="AlphaFoldDB" id="A0A346NQG5"/>
<dbReference type="Pfam" id="PF12706">
    <property type="entry name" value="Lactamase_B_2"/>
    <property type="match status" value="1"/>
</dbReference>
<dbReference type="InterPro" id="IPR001279">
    <property type="entry name" value="Metallo-B-lactamas"/>
</dbReference>
<reference evidence="2 3" key="1">
    <citation type="submission" date="2018-08" db="EMBL/GenBank/DDBJ databases">
        <title>Salinimonas sediminis sp. nov., a piezophilic bacterium isolated from a deep-sea sediment sample from the New Britain Trench.</title>
        <authorList>
            <person name="Cao J."/>
        </authorList>
    </citation>
    <scope>NUCLEOTIDE SEQUENCE [LARGE SCALE GENOMIC DNA]</scope>
    <source>
        <strain evidence="2 3">N102</strain>
    </source>
</reference>
<evidence type="ECO:0000313" key="2">
    <source>
        <dbReference type="EMBL" id="AXR07772.1"/>
    </source>
</evidence>
<dbReference type="PANTHER" id="PTHR15032">
    <property type="entry name" value="N-ACYL-PHOSPHATIDYLETHANOLAMINE-HYDROLYZING PHOSPHOLIPASE D"/>
    <property type="match status" value="1"/>
</dbReference>
<dbReference type="KEGG" id="salm:D0Y50_16235"/>
<gene>
    <name evidence="2" type="ORF">D0Y50_16235</name>
</gene>
<sequence>MSVRVLVILLCLIAGAAAALSWINYQLAAADIGPINSVHYEQGVFENTQPIAAETGSKLADILYRSLTEERTAATPVAPLPLTPLTHHQLDALPNNGVFYVKLGHSTVLLKIDGRYWLTDPMFSERASPFSFMGPKRFHAPALSIEALPPLAGVLISHNHYDHLDEASIRQLAAKVAMFYVPLGVKAQLVEWGITADQIQQFDWWQTTTNAQTTLVFTPSHHFSGRALTDRNSTLWGSWVVRTPNAAVYFSGDSGYFDGFAEIGRRYGPFDTVFMESGAYSKDWPQVHMQPAQTVQAFNDVKGRYLVPIHNSTFDLAFHAWYAPLEALDQLSTQQGVALLTPQFGKIMSATEPAATSQWWRPYVQSTD</sequence>
<name>A0A346NQG5_9ALTE</name>
<keyword evidence="3" id="KW-1185">Reference proteome</keyword>
<evidence type="ECO:0000313" key="3">
    <source>
        <dbReference type="Proteomes" id="UP000262073"/>
    </source>
</evidence>
<feature type="domain" description="Metallo-beta-lactamase" evidence="1">
    <location>
        <begin position="117"/>
        <end position="310"/>
    </location>
</feature>
<dbReference type="Gene3D" id="3.60.15.10">
    <property type="entry name" value="Ribonuclease Z/Hydroxyacylglutathione hydrolase-like"/>
    <property type="match status" value="1"/>
</dbReference>
<keyword evidence="2" id="KW-0378">Hydrolase</keyword>